<organism evidence="2 3">
    <name type="scientific">Mesorhabditis spiculigera</name>
    <dbReference type="NCBI Taxonomy" id="96644"/>
    <lineage>
        <taxon>Eukaryota</taxon>
        <taxon>Metazoa</taxon>
        <taxon>Ecdysozoa</taxon>
        <taxon>Nematoda</taxon>
        <taxon>Chromadorea</taxon>
        <taxon>Rhabditida</taxon>
        <taxon>Rhabditina</taxon>
        <taxon>Rhabditomorpha</taxon>
        <taxon>Rhabditoidea</taxon>
        <taxon>Rhabditidae</taxon>
        <taxon>Mesorhabditinae</taxon>
        <taxon>Mesorhabditis</taxon>
    </lineage>
</organism>
<dbReference type="PROSITE" id="PS50092">
    <property type="entry name" value="TSP1"/>
    <property type="match status" value="1"/>
</dbReference>
<evidence type="ECO:0000313" key="2">
    <source>
        <dbReference type="EMBL" id="CAJ0574871.1"/>
    </source>
</evidence>
<comment type="caution">
    <text evidence="2">The sequence shown here is derived from an EMBL/GenBank/DDBJ whole genome shotgun (WGS) entry which is preliminary data.</text>
</comment>
<accession>A0AA36CTB6</accession>
<gene>
    <name evidence="2" type="ORF">MSPICULIGERA_LOCUS13195</name>
</gene>
<keyword evidence="3" id="KW-1185">Reference proteome</keyword>
<feature type="chain" id="PRO_5041334238" evidence="1">
    <location>
        <begin position="23"/>
        <end position="386"/>
    </location>
</feature>
<dbReference type="AlphaFoldDB" id="A0AA36CTB6"/>
<feature type="signal peptide" evidence="1">
    <location>
        <begin position="1"/>
        <end position="22"/>
    </location>
</feature>
<evidence type="ECO:0000313" key="3">
    <source>
        <dbReference type="Proteomes" id="UP001177023"/>
    </source>
</evidence>
<dbReference type="InterPro" id="IPR000884">
    <property type="entry name" value="TSP1_rpt"/>
</dbReference>
<dbReference type="SUPFAM" id="SSF82895">
    <property type="entry name" value="TSP-1 type 1 repeat"/>
    <property type="match status" value="1"/>
</dbReference>
<reference evidence="2" key="1">
    <citation type="submission" date="2023-06" db="EMBL/GenBank/DDBJ databases">
        <authorList>
            <person name="Delattre M."/>
        </authorList>
    </citation>
    <scope>NUCLEOTIDE SEQUENCE</scope>
    <source>
        <strain evidence="2">AF72</strain>
    </source>
</reference>
<feature type="non-terminal residue" evidence="2">
    <location>
        <position position="386"/>
    </location>
</feature>
<dbReference type="InterPro" id="IPR036383">
    <property type="entry name" value="TSP1_rpt_sf"/>
</dbReference>
<keyword evidence="1" id="KW-0732">Signal</keyword>
<dbReference type="PANTHER" id="PTHR31507:SF3">
    <property type="entry name" value="TIL DOMAIN-CONTAINING PROTEIN"/>
    <property type="match status" value="1"/>
</dbReference>
<name>A0AA36CTB6_9BILA</name>
<proteinExistence type="predicted"/>
<dbReference type="PANTHER" id="PTHR31507">
    <property type="entry name" value="PROTEIN CBG15923"/>
    <property type="match status" value="1"/>
</dbReference>
<evidence type="ECO:0000256" key="1">
    <source>
        <dbReference type="SAM" id="SignalP"/>
    </source>
</evidence>
<dbReference type="EMBL" id="CATQJA010002634">
    <property type="protein sequence ID" value="CAJ0574871.1"/>
    <property type="molecule type" value="Genomic_DNA"/>
</dbReference>
<dbReference type="Proteomes" id="UP001177023">
    <property type="component" value="Unassembled WGS sequence"/>
</dbReference>
<sequence length="386" mass="45496">MIWLKPWLGLPIVAVAFLLANAQKCAVCPTGGAWTDWEEVGECSGFCGYMGRQNETRNCVSERYGCPCDGPSSRLIPCNRTLCLFPLHRCADGYKVGGPIDKLWVCVPIDPPTPDPLESQVPDPDWECTEFYNYYDHDHDHDHDHDFYYHHFNDDDYDNDDNNYYEYDYYHYHDDDDDHDYDDDDHDNNEYDYYDDVDKYYCNNHHYDADYHDDHDDHEDHDDHDDYYHYDNDDDEDNCYDYDHNNNNFYYYYDDFNDSDNYEKTLLPDHVRTRADVEGVWLPDASTHFVYNAGSDWDPALEENCYNPYNTTIQCTANMNLMATQKLYDKDRNVVRTLNYCTGANKAATIYCQRASGNSNNYYILQQDQKSIGYFSCDVAWSAECA</sequence>
<protein>
    <submittedName>
        <fullName evidence="2">Uncharacterized protein</fullName>
    </submittedName>
</protein>
<dbReference type="Gene3D" id="2.20.100.10">
    <property type="entry name" value="Thrombospondin type-1 (TSP1) repeat"/>
    <property type="match status" value="1"/>
</dbReference>